<dbReference type="STRING" id="1747903.ASR47_101378"/>
<name>A0A1A7C6S8_9BURK</name>
<dbReference type="PANTHER" id="PTHR35936">
    <property type="entry name" value="MEMBRANE-BOUND LYTIC MUREIN TRANSGLYCOSYLASE F"/>
    <property type="match status" value="1"/>
</dbReference>
<protein>
    <submittedName>
        <fullName evidence="2">Polar amino acid transport system substrate-binding protein</fullName>
    </submittedName>
</protein>
<keyword evidence="3" id="KW-1185">Reference proteome</keyword>
<reference evidence="2 3" key="1">
    <citation type="submission" date="2016-04" db="EMBL/GenBank/DDBJ databases">
        <title>Draft genome sequence of Janthinobacterium psychrotolerans sp. nov., isolated from freshwater sediments in Denmark.</title>
        <authorList>
            <person name="Gong X."/>
            <person name="Skrivergaard S."/>
            <person name="Korsgaard B.S."/>
            <person name="Schreiber L."/>
            <person name="Marshall I.P."/>
            <person name="Finster K."/>
            <person name="Schramm A."/>
        </authorList>
    </citation>
    <scope>NUCLEOTIDE SEQUENCE [LARGE SCALE GENOMIC DNA]</scope>
    <source>
        <strain evidence="2 3">S3-2</strain>
    </source>
</reference>
<keyword evidence="1" id="KW-0732">Signal</keyword>
<dbReference type="EMBL" id="LOCQ01000050">
    <property type="protein sequence ID" value="OBV40023.1"/>
    <property type="molecule type" value="Genomic_DNA"/>
</dbReference>
<dbReference type="SUPFAM" id="SSF53850">
    <property type="entry name" value="Periplasmic binding protein-like II"/>
    <property type="match status" value="1"/>
</dbReference>
<dbReference type="Proteomes" id="UP000092713">
    <property type="component" value="Unassembled WGS sequence"/>
</dbReference>
<dbReference type="OrthoDB" id="8907081at2"/>
<dbReference type="PATRIC" id="fig|1747903.4.peg.3645"/>
<gene>
    <name evidence="2" type="ORF">ASR47_101378</name>
</gene>
<evidence type="ECO:0000313" key="3">
    <source>
        <dbReference type="Proteomes" id="UP000092713"/>
    </source>
</evidence>
<dbReference type="RefSeq" id="WP_082988820.1">
    <property type="nucleotide sequence ID" value="NZ_LOCQ01000050.1"/>
</dbReference>
<organism evidence="2 3">
    <name type="scientific">Janthinobacterium psychrotolerans</name>
    <dbReference type="NCBI Taxonomy" id="1747903"/>
    <lineage>
        <taxon>Bacteria</taxon>
        <taxon>Pseudomonadati</taxon>
        <taxon>Pseudomonadota</taxon>
        <taxon>Betaproteobacteria</taxon>
        <taxon>Burkholderiales</taxon>
        <taxon>Oxalobacteraceae</taxon>
        <taxon>Janthinobacterium</taxon>
    </lineage>
</organism>
<feature type="chain" id="PRO_5008355773" evidence="1">
    <location>
        <begin position="22"/>
        <end position="265"/>
    </location>
</feature>
<dbReference type="AlphaFoldDB" id="A0A1A7C6S8"/>
<dbReference type="PANTHER" id="PTHR35936:SF25">
    <property type="entry name" value="ABC TRANSPORTER SUBSTRATE-BINDING PROTEIN"/>
    <property type="match status" value="1"/>
</dbReference>
<accession>A0A1A7C6S8</accession>
<comment type="caution">
    <text evidence="2">The sequence shown here is derived from an EMBL/GenBank/DDBJ whole genome shotgun (WGS) entry which is preliminary data.</text>
</comment>
<dbReference type="Gene3D" id="3.40.190.10">
    <property type="entry name" value="Periplasmic binding protein-like II"/>
    <property type="match status" value="2"/>
</dbReference>
<evidence type="ECO:0000256" key="1">
    <source>
        <dbReference type="SAM" id="SignalP"/>
    </source>
</evidence>
<evidence type="ECO:0000313" key="2">
    <source>
        <dbReference type="EMBL" id="OBV40023.1"/>
    </source>
</evidence>
<feature type="signal peptide" evidence="1">
    <location>
        <begin position="1"/>
        <end position="21"/>
    </location>
</feature>
<proteinExistence type="predicted"/>
<sequence length="265" mass="29842">MRLLRAVGLSLLTFCAVPALQAQTPPATRVVRFATDDWPPFVSPRLPAEGMSAAMVSAVFERMGYLVKYEYFPWKRTMQFGLGDPRYAGFMAVWRTLEREKLCHFSVPIGNTLGVLAYLKEDGAPGATLQELGKLRIGTVAGYANGEQFDAMVARGELNTEEGLNDATNLRKLLIRRYRAIVIERHVLQHLLMGPGFSKAERERIAFVDTAFKERPVHVCFKRDADGALQQKRFNEAAREIDLARLERDYWKRLDQLLAGVPAAP</sequence>